<accession>A0ABN7WQL9</accession>
<organism evidence="1 2">
    <name type="scientific">Gigaspora margarita</name>
    <dbReference type="NCBI Taxonomy" id="4874"/>
    <lineage>
        <taxon>Eukaryota</taxon>
        <taxon>Fungi</taxon>
        <taxon>Fungi incertae sedis</taxon>
        <taxon>Mucoromycota</taxon>
        <taxon>Glomeromycotina</taxon>
        <taxon>Glomeromycetes</taxon>
        <taxon>Diversisporales</taxon>
        <taxon>Gigasporaceae</taxon>
        <taxon>Gigaspora</taxon>
    </lineage>
</organism>
<evidence type="ECO:0000313" key="1">
    <source>
        <dbReference type="EMBL" id="CAG8838223.1"/>
    </source>
</evidence>
<comment type="caution">
    <text evidence="1">The sequence shown here is derived from an EMBL/GenBank/DDBJ whole genome shotgun (WGS) entry which is preliminary data.</text>
</comment>
<feature type="non-terminal residue" evidence="1">
    <location>
        <position position="171"/>
    </location>
</feature>
<sequence length="171" mass="19806">DQIFKNAVSKQDIPNSKKKFMLKIQLRSNPIAKYIYNQDIDDLLYLANNNNMNNENSFWIKFAKMGRNGGFSNRKVFESLYNIMVQITDREQRNKGLQNLKYSDQFSDFIVILASLSPQAYNVFRQNLAGRAIQNIRLVDTIKYAGPIIAMSDNTKIKERLEYSSIFGCIV</sequence>
<evidence type="ECO:0000313" key="2">
    <source>
        <dbReference type="Proteomes" id="UP000789901"/>
    </source>
</evidence>
<name>A0ABN7WQL9_GIGMA</name>
<protein>
    <submittedName>
        <fullName evidence="1">26758_t:CDS:1</fullName>
    </submittedName>
</protein>
<gene>
    <name evidence="1" type="ORF">GMARGA_LOCUS33866</name>
</gene>
<keyword evidence="2" id="KW-1185">Reference proteome</keyword>
<proteinExistence type="predicted"/>
<feature type="non-terminal residue" evidence="1">
    <location>
        <position position="1"/>
    </location>
</feature>
<dbReference type="Proteomes" id="UP000789901">
    <property type="component" value="Unassembled WGS sequence"/>
</dbReference>
<reference evidence="1 2" key="1">
    <citation type="submission" date="2021-06" db="EMBL/GenBank/DDBJ databases">
        <authorList>
            <person name="Kallberg Y."/>
            <person name="Tangrot J."/>
            <person name="Rosling A."/>
        </authorList>
    </citation>
    <scope>NUCLEOTIDE SEQUENCE [LARGE SCALE GENOMIC DNA]</scope>
    <source>
        <strain evidence="1 2">120-4 pot B 10/14</strain>
    </source>
</reference>
<dbReference type="EMBL" id="CAJVQB010057591">
    <property type="protein sequence ID" value="CAG8838223.1"/>
    <property type="molecule type" value="Genomic_DNA"/>
</dbReference>